<dbReference type="EMBL" id="PVTF01000014">
    <property type="protein sequence ID" value="PRY35393.1"/>
    <property type="molecule type" value="Genomic_DNA"/>
</dbReference>
<evidence type="ECO:0000256" key="1">
    <source>
        <dbReference type="SAM" id="MobiDB-lite"/>
    </source>
</evidence>
<reference evidence="2 3" key="1">
    <citation type="submission" date="2018-03" db="EMBL/GenBank/DDBJ databases">
        <title>Genomic Encyclopedia of Archaeal and Bacterial Type Strains, Phase II (KMG-II): from individual species to whole genera.</title>
        <authorList>
            <person name="Goeker M."/>
        </authorList>
    </citation>
    <scope>NUCLEOTIDE SEQUENCE [LARGE SCALE GENOMIC DNA]</scope>
    <source>
        <strain evidence="2 3">DSM 44720</strain>
    </source>
</reference>
<gene>
    <name evidence="2" type="ORF">CLV43_114311</name>
</gene>
<evidence type="ECO:0000313" key="2">
    <source>
        <dbReference type="EMBL" id="PRY35393.1"/>
    </source>
</evidence>
<organism evidence="2 3">
    <name type="scientific">Umezawaea tangerina</name>
    <dbReference type="NCBI Taxonomy" id="84725"/>
    <lineage>
        <taxon>Bacteria</taxon>
        <taxon>Bacillati</taxon>
        <taxon>Actinomycetota</taxon>
        <taxon>Actinomycetes</taxon>
        <taxon>Pseudonocardiales</taxon>
        <taxon>Pseudonocardiaceae</taxon>
        <taxon>Umezawaea</taxon>
    </lineage>
</organism>
<evidence type="ECO:0000313" key="3">
    <source>
        <dbReference type="Proteomes" id="UP000239494"/>
    </source>
</evidence>
<feature type="compositionally biased region" description="Pro residues" evidence="1">
    <location>
        <begin position="38"/>
        <end position="48"/>
    </location>
</feature>
<keyword evidence="3" id="KW-1185">Reference proteome</keyword>
<accession>A0A2T0SPV4</accession>
<feature type="region of interest" description="Disordered" evidence="1">
    <location>
        <begin position="1"/>
        <end position="48"/>
    </location>
</feature>
<protein>
    <submittedName>
        <fullName evidence="2">Uncharacterized protein</fullName>
    </submittedName>
</protein>
<dbReference type="Proteomes" id="UP000239494">
    <property type="component" value="Unassembled WGS sequence"/>
</dbReference>
<name>A0A2T0SPV4_9PSEU</name>
<dbReference type="AlphaFoldDB" id="A0A2T0SPV4"/>
<sequence length="48" mass="5274">MKPQSQIQYWNPLGRPLSWEQHKPRTSPTSPGTGGPTGPKPPTKPPAR</sequence>
<proteinExistence type="predicted"/>
<comment type="caution">
    <text evidence="2">The sequence shown here is derived from an EMBL/GenBank/DDBJ whole genome shotgun (WGS) entry which is preliminary data.</text>
</comment>